<gene>
    <name evidence="4" type="ORF">SAY86_007698</name>
</gene>
<feature type="domain" description="Inosine/uridine-preferring nucleoside hydrolase" evidence="3">
    <location>
        <begin position="509"/>
        <end position="783"/>
    </location>
</feature>
<evidence type="ECO:0000313" key="5">
    <source>
        <dbReference type="Proteomes" id="UP001346149"/>
    </source>
</evidence>
<name>A0AAN7LEY8_TRANT</name>
<keyword evidence="5" id="KW-1185">Reference proteome</keyword>
<dbReference type="InterPro" id="IPR001910">
    <property type="entry name" value="Inosine/uridine_hydrolase_dom"/>
</dbReference>
<dbReference type="PANTHER" id="PTHR46692">
    <property type="entry name" value="INOSINE-URIDINE PREFERRING NUCLEOSIDE HYDROLASE FAMILY PROTEIN"/>
    <property type="match status" value="1"/>
</dbReference>
<sequence>MLLVQRESTSATIATLLMLLLAAGGFGGGLTSSGESKPRRILIDTDVDVDDFFALLYLLKLNRSEFSLEAVTINTNSWSNAGHSVNHIYDILFMMGRDDVAVGIGGEGGIKGDGTILPDVGGYLPLIEQGMTTTGYCRYRQSIPMGFGGRLTIDSNYGIRKAFLPQGKRRYYPLKQPTAQQVMIDKVSAGPISIFLFGAHTNLAIFLMSQPDYLKKNIEHIYVMGGSVRPNVFTGCPLQKSSLTFDPQQCIVLGNVFTAYASNPYAEYNMFMDPFAAYQVIHSGIPVTLVPLDATNTIPVTEEFFNTFEQMQSTYEAQYCFQSLKMVRDTWVGDNFYTNYYMWDSFASGVAVSMMRNGEKWNEFAEMEYMNITVITSDEPYGITDGSNPMFDELATPKFKLIKGGVHSGHVQTGLRDPFCTSDSNTRKCKDGSTVAVNGSEAVRVLVATKAKANQDHESPLDRQFFTSFLKVLNDPQQSARFNLTEQFPYYKQAFCMPDLRGRKLGKPVIFDMDMSAGDFLTLFYLLKVPLEEIHIKAILVSPTGWANAATIDVIYDLLHMMGRDDIPVGLGRFYAANQTDPVMSIVGDCKYAKAIPHGSGGLLDSDTLYGLARDLPRSPRRFTAENSVNYGAPTITQNPQLRQPLALEVWDSVVKTLTPDSKITVLVNGPLTNLADIIQPNNNAATSFIQEVYIVGGHISRTITDEGNVFAIPSSRYAELNMFLDPLAAKTVLNSNLNVTLIPLTVQRRMSSFIEFIIDGGIKKWRTPESRFANSLLSTLSRLRKIDDRYLHTDMFLGEIIGGVIMVAGDKPYLNTVFSSETIKVFAEGDESKDGYIYLDRDGKLVAVLENLDPRGFRDMFWDRLADDKQSAMIGSFEDQTRMWSSPPDPTISSRSHCFPL</sequence>
<evidence type="ECO:0000256" key="2">
    <source>
        <dbReference type="SAM" id="MobiDB-lite"/>
    </source>
</evidence>
<proteinExistence type="inferred from homology"/>
<evidence type="ECO:0000313" key="4">
    <source>
        <dbReference type="EMBL" id="KAK4783324.1"/>
    </source>
</evidence>
<dbReference type="PANTHER" id="PTHR46692:SF1">
    <property type="entry name" value="NUCLEOSIDE HYDROLASE 3-RELATED"/>
    <property type="match status" value="1"/>
</dbReference>
<evidence type="ECO:0000256" key="1">
    <source>
        <dbReference type="ARBA" id="ARBA00009176"/>
    </source>
</evidence>
<comment type="caution">
    <text evidence="4">The sequence shown here is derived from an EMBL/GenBank/DDBJ whole genome shotgun (WGS) entry which is preliminary data.</text>
</comment>
<feature type="compositionally biased region" description="Polar residues" evidence="2">
    <location>
        <begin position="892"/>
        <end position="902"/>
    </location>
</feature>
<dbReference type="GO" id="GO:0016799">
    <property type="term" value="F:hydrolase activity, hydrolyzing N-glycosyl compounds"/>
    <property type="evidence" value="ECO:0007669"/>
    <property type="project" value="InterPro"/>
</dbReference>
<feature type="region of interest" description="Disordered" evidence="2">
    <location>
        <begin position="881"/>
        <end position="902"/>
    </location>
</feature>
<dbReference type="Gene3D" id="3.90.245.10">
    <property type="entry name" value="Ribonucleoside hydrolase-like"/>
    <property type="match status" value="2"/>
</dbReference>
<evidence type="ECO:0000259" key="3">
    <source>
        <dbReference type="Pfam" id="PF01156"/>
    </source>
</evidence>
<dbReference type="AlphaFoldDB" id="A0AAN7LEY8"/>
<accession>A0AAN7LEY8</accession>
<dbReference type="SUPFAM" id="SSF53590">
    <property type="entry name" value="Nucleoside hydrolase"/>
    <property type="match status" value="2"/>
</dbReference>
<dbReference type="Pfam" id="PF01156">
    <property type="entry name" value="IU_nuc_hydro"/>
    <property type="match status" value="2"/>
</dbReference>
<dbReference type="EMBL" id="JAXQNO010000015">
    <property type="protein sequence ID" value="KAK4783324.1"/>
    <property type="molecule type" value="Genomic_DNA"/>
</dbReference>
<feature type="domain" description="Inosine/uridine-preferring nucleoside hydrolase" evidence="3">
    <location>
        <begin position="41"/>
        <end position="380"/>
    </location>
</feature>
<organism evidence="4 5">
    <name type="scientific">Trapa natans</name>
    <name type="common">Water chestnut</name>
    <dbReference type="NCBI Taxonomy" id="22666"/>
    <lineage>
        <taxon>Eukaryota</taxon>
        <taxon>Viridiplantae</taxon>
        <taxon>Streptophyta</taxon>
        <taxon>Embryophyta</taxon>
        <taxon>Tracheophyta</taxon>
        <taxon>Spermatophyta</taxon>
        <taxon>Magnoliopsida</taxon>
        <taxon>eudicotyledons</taxon>
        <taxon>Gunneridae</taxon>
        <taxon>Pentapetalae</taxon>
        <taxon>rosids</taxon>
        <taxon>malvids</taxon>
        <taxon>Myrtales</taxon>
        <taxon>Lythraceae</taxon>
        <taxon>Trapa</taxon>
    </lineage>
</organism>
<reference evidence="4 5" key="1">
    <citation type="journal article" date="2023" name="Hortic Res">
        <title>Pangenome of water caltrop reveals structural variations and asymmetric subgenome divergence after allopolyploidization.</title>
        <authorList>
            <person name="Zhang X."/>
            <person name="Chen Y."/>
            <person name="Wang L."/>
            <person name="Yuan Y."/>
            <person name="Fang M."/>
            <person name="Shi L."/>
            <person name="Lu R."/>
            <person name="Comes H.P."/>
            <person name="Ma Y."/>
            <person name="Chen Y."/>
            <person name="Huang G."/>
            <person name="Zhou Y."/>
            <person name="Zheng Z."/>
            <person name="Qiu Y."/>
        </authorList>
    </citation>
    <scope>NUCLEOTIDE SEQUENCE [LARGE SCALE GENOMIC DNA]</scope>
    <source>
        <strain evidence="4">F231</strain>
    </source>
</reference>
<comment type="similarity">
    <text evidence="1">Belongs to the IUNH family.</text>
</comment>
<dbReference type="InterPro" id="IPR036452">
    <property type="entry name" value="Ribo_hydro-like"/>
</dbReference>
<dbReference type="Proteomes" id="UP001346149">
    <property type="component" value="Unassembled WGS sequence"/>
</dbReference>
<protein>
    <recommendedName>
        <fullName evidence="3">Inosine/uridine-preferring nucleoside hydrolase domain-containing protein</fullName>
    </recommendedName>
</protein>